<dbReference type="RefSeq" id="WP_192149466.1">
    <property type="nucleotide sequence ID" value="NZ_JACYXI010000012.1"/>
</dbReference>
<dbReference type="Gene3D" id="1.10.260.50">
    <property type="match status" value="1"/>
</dbReference>
<dbReference type="PROSITE" id="PS00595">
    <property type="entry name" value="AA_TRANSFER_CLASS_5"/>
    <property type="match status" value="1"/>
</dbReference>
<protein>
    <recommendedName>
        <fullName evidence="6 15">Cysteine desulfurase</fullName>
        <ecNumber evidence="5 15">2.8.1.7</ecNumber>
    </recommendedName>
    <alternativeName>
        <fullName evidence="12 15">Nitrogenase metalloclusters biosynthesis protein NifS</fullName>
    </alternativeName>
</protein>
<evidence type="ECO:0000256" key="5">
    <source>
        <dbReference type="ARBA" id="ARBA00012239"/>
    </source>
</evidence>
<evidence type="ECO:0000256" key="13">
    <source>
        <dbReference type="ARBA" id="ARBA00050776"/>
    </source>
</evidence>
<evidence type="ECO:0000256" key="7">
    <source>
        <dbReference type="ARBA" id="ARBA00022679"/>
    </source>
</evidence>
<dbReference type="EMBL" id="JACYXI010000012">
    <property type="protein sequence ID" value="MBD8893342.1"/>
    <property type="molecule type" value="Genomic_DNA"/>
</dbReference>
<evidence type="ECO:0000256" key="1">
    <source>
        <dbReference type="ARBA" id="ARBA00001933"/>
    </source>
</evidence>
<dbReference type="Gene3D" id="3.40.640.10">
    <property type="entry name" value="Type I PLP-dependent aspartate aminotransferase-like (Major domain)"/>
    <property type="match status" value="1"/>
</dbReference>
<evidence type="ECO:0000256" key="9">
    <source>
        <dbReference type="ARBA" id="ARBA00022898"/>
    </source>
</evidence>
<sequence length="409" mass="43255">MRPIYLDNNATTRTSPDVVAAMLPFFSEQFGNASSTHAFGSEVAGVVRDARRHVQALLGAAHDHEVIFTSGGTESDNTALLSALEAQPERNQIVTTAVEHPAILSFAAYLRQTRGVEVTMIGVDGNGRLDIDAYRTALGPQTAVASVMWANNETGTIYPVEELAGYAHEAGALFHTDAVQAAGKIPIDLSSSAIDMLSLSGHKLHGPKGIGALYVRKGVKFKPLLRGGRQERGRRAGTENVPAIAGLGKAAEIAAAGIAEEQTRVRSLRDRLEQGVLQQIGGSMVIGGREERLPNTSSITFEFLDSEAILHKLEQAGIAASSGSACASGSMEPSHVLRAMNVPATSLQGAIRFSLSRENTPQDIDRVLNVLPGIISHLQSMSPLWRERHEAGSSAQGSSGGAAHVFAQS</sequence>
<evidence type="ECO:0000256" key="14">
    <source>
        <dbReference type="RuleBase" id="RU004504"/>
    </source>
</evidence>
<dbReference type="GO" id="GO:0031071">
    <property type="term" value="F:cysteine desulfurase activity"/>
    <property type="evidence" value="ECO:0007669"/>
    <property type="project" value="UniProtKB-EC"/>
</dbReference>
<evidence type="ECO:0000313" key="18">
    <source>
        <dbReference type="EMBL" id="MBD8893342.1"/>
    </source>
</evidence>
<keyword evidence="7 15" id="KW-0808">Transferase</keyword>
<evidence type="ECO:0000256" key="12">
    <source>
        <dbReference type="ARBA" id="ARBA00031911"/>
    </source>
</evidence>
<keyword evidence="11 15" id="KW-0411">Iron-sulfur</keyword>
<comment type="caution">
    <text evidence="18">The sequence shown here is derived from an EMBL/GenBank/DDBJ whole genome shotgun (WGS) entry which is preliminary data.</text>
</comment>
<evidence type="ECO:0000313" key="19">
    <source>
        <dbReference type="Proteomes" id="UP000632063"/>
    </source>
</evidence>
<evidence type="ECO:0000256" key="2">
    <source>
        <dbReference type="ARBA" id="ARBA00003120"/>
    </source>
</evidence>
<dbReference type="Gene3D" id="3.90.1150.10">
    <property type="entry name" value="Aspartate Aminotransferase, domain 1"/>
    <property type="match status" value="1"/>
</dbReference>
<evidence type="ECO:0000256" key="8">
    <source>
        <dbReference type="ARBA" id="ARBA00022723"/>
    </source>
</evidence>
<dbReference type="InterPro" id="IPR017772">
    <property type="entry name" value="Cys_deSase_NifS_bac/arc"/>
</dbReference>
<evidence type="ECO:0000256" key="6">
    <source>
        <dbReference type="ARBA" id="ARBA00013558"/>
    </source>
</evidence>
<evidence type="ECO:0000256" key="16">
    <source>
        <dbReference type="SAM" id="MobiDB-lite"/>
    </source>
</evidence>
<dbReference type="Pfam" id="PF00266">
    <property type="entry name" value="Aminotran_5"/>
    <property type="match status" value="1"/>
</dbReference>
<organism evidence="18 19">
    <name type="scientific">Roseibium litorale</name>
    <dbReference type="NCBI Taxonomy" id="2803841"/>
    <lineage>
        <taxon>Bacteria</taxon>
        <taxon>Pseudomonadati</taxon>
        <taxon>Pseudomonadota</taxon>
        <taxon>Alphaproteobacteria</taxon>
        <taxon>Hyphomicrobiales</taxon>
        <taxon>Stappiaceae</taxon>
        <taxon>Roseibium</taxon>
    </lineage>
</organism>
<comment type="cofactor">
    <cofactor evidence="1 14">
        <name>pyridoxal 5'-phosphate</name>
        <dbReference type="ChEBI" id="CHEBI:597326"/>
    </cofactor>
</comment>
<dbReference type="InterPro" id="IPR015422">
    <property type="entry name" value="PyrdxlP-dep_Trfase_small"/>
</dbReference>
<dbReference type="EC" id="2.8.1.7" evidence="5 15"/>
<gene>
    <name evidence="18" type="primary">nifS</name>
    <name evidence="18" type="ORF">IG616_17490</name>
</gene>
<feature type="domain" description="Aminotransferase class V" evidence="17">
    <location>
        <begin position="4"/>
        <end position="367"/>
    </location>
</feature>
<evidence type="ECO:0000256" key="3">
    <source>
        <dbReference type="ARBA" id="ARBA00006490"/>
    </source>
</evidence>
<comment type="subunit">
    <text evidence="4">Homodimer.</text>
</comment>
<feature type="compositionally biased region" description="Low complexity" evidence="16">
    <location>
        <begin position="392"/>
        <end position="403"/>
    </location>
</feature>
<accession>A0ABR9CR36</accession>
<dbReference type="InterPro" id="IPR016454">
    <property type="entry name" value="Cysteine_dSase"/>
</dbReference>
<dbReference type="PANTHER" id="PTHR11601:SF34">
    <property type="entry name" value="CYSTEINE DESULFURASE"/>
    <property type="match status" value="1"/>
</dbReference>
<reference evidence="18 19" key="2">
    <citation type="journal article" date="2021" name="Int. J. Syst. Evol. Microbiol.">
        <title>Roseibium litorale sp. nov., isolated from a tidal flat sediment and proposal for the reclassification of Labrenzia polysiphoniae as Roseibium polysiphoniae comb. nov.</title>
        <authorList>
            <person name="Liu Y."/>
            <person name="Pei T."/>
            <person name="Du J."/>
            <person name="Chao M."/>
            <person name="Deng M.R."/>
            <person name="Zhu H."/>
        </authorList>
    </citation>
    <scope>NUCLEOTIDE SEQUENCE [LARGE SCALE GENOMIC DNA]</scope>
    <source>
        <strain evidence="18 19">4C16A</strain>
    </source>
</reference>
<evidence type="ECO:0000256" key="10">
    <source>
        <dbReference type="ARBA" id="ARBA00023004"/>
    </source>
</evidence>
<proteinExistence type="inferred from homology"/>
<dbReference type="InterPro" id="IPR015421">
    <property type="entry name" value="PyrdxlP-dep_Trfase_major"/>
</dbReference>
<comment type="catalytic activity">
    <reaction evidence="13 15">
        <text>(sulfur carrier)-H + L-cysteine = (sulfur carrier)-SH + L-alanine</text>
        <dbReference type="Rhea" id="RHEA:43892"/>
        <dbReference type="Rhea" id="RHEA-COMP:14737"/>
        <dbReference type="Rhea" id="RHEA-COMP:14739"/>
        <dbReference type="ChEBI" id="CHEBI:29917"/>
        <dbReference type="ChEBI" id="CHEBI:35235"/>
        <dbReference type="ChEBI" id="CHEBI:57972"/>
        <dbReference type="ChEBI" id="CHEBI:64428"/>
        <dbReference type="EC" id="2.8.1.7"/>
    </reaction>
</comment>
<dbReference type="PANTHER" id="PTHR11601">
    <property type="entry name" value="CYSTEINE DESULFURYLASE FAMILY MEMBER"/>
    <property type="match status" value="1"/>
</dbReference>
<keyword evidence="19" id="KW-1185">Reference proteome</keyword>
<dbReference type="Proteomes" id="UP000632063">
    <property type="component" value="Unassembled WGS sequence"/>
</dbReference>
<reference evidence="19" key="1">
    <citation type="submission" date="2020-09" db="EMBL/GenBank/DDBJ databases">
        <title>The genome sequence of strain Labrenzia suaedae 4C16A.</title>
        <authorList>
            <person name="Liu Y."/>
        </authorList>
    </citation>
    <scope>NUCLEOTIDE SEQUENCE [LARGE SCALE GENOMIC DNA]</scope>
    <source>
        <strain evidence="19">4C16A</strain>
    </source>
</reference>
<evidence type="ECO:0000256" key="15">
    <source>
        <dbReference type="RuleBase" id="RU364075"/>
    </source>
</evidence>
<feature type="region of interest" description="Disordered" evidence="16">
    <location>
        <begin position="387"/>
        <end position="409"/>
    </location>
</feature>
<dbReference type="SUPFAM" id="SSF53383">
    <property type="entry name" value="PLP-dependent transferases"/>
    <property type="match status" value="1"/>
</dbReference>
<evidence type="ECO:0000259" key="17">
    <source>
        <dbReference type="Pfam" id="PF00266"/>
    </source>
</evidence>
<dbReference type="InterPro" id="IPR000192">
    <property type="entry name" value="Aminotrans_V_dom"/>
</dbReference>
<evidence type="ECO:0000256" key="4">
    <source>
        <dbReference type="ARBA" id="ARBA00011738"/>
    </source>
</evidence>
<evidence type="ECO:0000256" key="11">
    <source>
        <dbReference type="ARBA" id="ARBA00023014"/>
    </source>
</evidence>
<dbReference type="PIRSF" id="PIRSF005572">
    <property type="entry name" value="NifS"/>
    <property type="match status" value="1"/>
</dbReference>
<keyword evidence="9 15" id="KW-0663">Pyridoxal phosphate</keyword>
<comment type="similarity">
    <text evidence="3 15">Belongs to the class-V pyridoxal-phosphate-dependent aminotransferase family. NifS/IscS subfamily.</text>
</comment>
<dbReference type="InterPro" id="IPR020578">
    <property type="entry name" value="Aminotrans_V_PyrdxlP_BS"/>
</dbReference>
<name>A0ABR9CR36_9HYPH</name>
<comment type="function">
    <text evidence="2">Catalyzes the removal of elemental sulfur atoms from cysteine to produce alanine. Seems to participate in the biosynthesis of the nitrogenase metalloclusters by providing the inorganic sulfur required for the Fe-S core formation.</text>
</comment>
<keyword evidence="8 15" id="KW-0479">Metal-binding</keyword>
<keyword evidence="10 15" id="KW-0408">Iron</keyword>
<dbReference type="InterPro" id="IPR015424">
    <property type="entry name" value="PyrdxlP-dep_Trfase"/>
</dbReference>
<dbReference type="NCBIfam" id="TIGR03402">
    <property type="entry name" value="FeS_nifS"/>
    <property type="match status" value="1"/>
</dbReference>